<accession>A0A426X416</accession>
<feature type="compositionally biased region" description="Basic residues" evidence="1">
    <location>
        <begin position="47"/>
        <end position="58"/>
    </location>
</feature>
<feature type="non-terminal residue" evidence="2">
    <location>
        <position position="191"/>
    </location>
</feature>
<name>A0A426X416_ENSVE</name>
<feature type="compositionally biased region" description="Basic and acidic residues" evidence="1">
    <location>
        <begin position="153"/>
        <end position="169"/>
    </location>
</feature>
<feature type="compositionally biased region" description="Basic and acidic residues" evidence="1">
    <location>
        <begin position="59"/>
        <end position="68"/>
    </location>
</feature>
<comment type="caution">
    <text evidence="2">The sequence shown here is derived from an EMBL/GenBank/DDBJ whole genome shotgun (WGS) entry which is preliminary data.</text>
</comment>
<evidence type="ECO:0000313" key="2">
    <source>
        <dbReference type="EMBL" id="RRT34221.1"/>
    </source>
</evidence>
<reference evidence="2 3" key="1">
    <citation type="journal article" date="2014" name="Agronomy (Basel)">
        <title>A Draft Genome Sequence for Ensete ventricosum, the Drought-Tolerant Tree Against Hunger.</title>
        <authorList>
            <person name="Harrison J."/>
            <person name="Moore K.A."/>
            <person name="Paszkiewicz K."/>
            <person name="Jones T."/>
            <person name="Grant M."/>
            <person name="Ambacheew D."/>
            <person name="Muzemil S."/>
            <person name="Studholme D.J."/>
        </authorList>
    </citation>
    <scope>NUCLEOTIDE SEQUENCE [LARGE SCALE GENOMIC DNA]</scope>
</reference>
<gene>
    <name evidence="2" type="ORF">B296_00055646</name>
</gene>
<organism evidence="2 3">
    <name type="scientific">Ensete ventricosum</name>
    <name type="common">Abyssinian banana</name>
    <name type="synonym">Musa ensete</name>
    <dbReference type="NCBI Taxonomy" id="4639"/>
    <lineage>
        <taxon>Eukaryota</taxon>
        <taxon>Viridiplantae</taxon>
        <taxon>Streptophyta</taxon>
        <taxon>Embryophyta</taxon>
        <taxon>Tracheophyta</taxon>
        <taxon>Spermatophyta</taxon>
        <taxon>Magnoliopsida</taxon>
        <taxon>Liliopsida</taxon>
        <taxon>Zingiberales</taxon>
        <taxon>Musaceae</taxon>
        <taxon>Ensete</taxon>
    </lineage>
</organism>
<evidence type="ECO:0000313" key="3">
    <source>
        <dbReference type="Proteomes" id="UP000287651"/>
    </source>
</evidence>
<dbReference type="AlphaFoldDB" id="A0A426X416"/>
<feature type="compositionally biased region" description="Basic residues" evidence="1">
    <location>
        <begin position="72"/>
        <end position="81"/>
    </location>
</feature>
<protein>
    <submittedName>
        <fullName evidence="2">Uncharacterized protein</fullName>
    </submittedName>
</protein>
<feature type="region of interest" description="Disordered" evidence="1">
    <location>
        <begin position="153"/>
        <end position="174"/>
    </location>
</feature>
<sequence length="191" mass="21697">MVTLDILDTGLAPRDLTPQSGHRSCSRLPRPLPVASNGASHRLNPSLRRRHLVRRRTRARDPRAKDGQRNGSRQRRRRREVRRPELPGGEEGIVFLVVDGEVKKPSPLQGGDKIRGLHLQQSLTLEEEEEVDGESTKYERVLSAVYNSPAFHDSRYDEMMPQGNDDHGRPLRRLNPSWPKIVTCESYGARG</sequence>
<feature type="region of interest" description="Disordered" evidence="1">
    <location>
        <begin position="1"/>
        <end position="85"/>
    </location>
</feature>
<evidence type="ECO:0000256" key="1">
    <source>
        <dbReference type="SAM" id="MobiDB-lite"/>
    </source>
</evidence>
<dbReference type="EMBL" id="AMZH03027254">
    <property type="protein sequence ID" value="RRT34221.1"/>
    <property type="molecule type" value="Genomic_DNA"/>
</dbReference>
<dbReference type="Proteomes" id="UP000287651">
    <property type="component" value="Unassembled WGS sequence"/>
</dbReference>
<proteinExistence type="predicted"/>